<comment type="caution">
    <text evidence="2">The sequence shown here is derived from an EMBL/GenBank/DDBJ whole genome shotgun (WGS) entry which is preliminary data.</text>
</comment>
<keyword evidence="1" id="KW-1133">Transmembrane helix</keyword>
<evidence type="ECO:0000313" key="3">
    <source>
        <dbReference type="Proteomes" id="UP000437736"/>
    </source>
</evidence>
<keyword evidence="1" id="KW-0472">Membrane</keyword>
<gene>
    <name evidence="2" type="ORF">GHK86_15385</name>
</gene>
<dbReference type="Proteomes" id="UP000437736">
    <property type="component" value="Unassembled WGS sequence"/>
</dbReference>
<keyword evidence="1" id="KW-0812">Transmembrane</keyword>
<keyword evidence="3" id="KW-1185">Reference proteome</keyword>
<organism evidence="2 3">
    <name type="scientific">Acidiferrimicrobium australe</name>
    <dbReference type="NCBI Taxonomy" id="2664430"/>
    <lineage>
        <taxon>Bacteria</taxon>
        <taxon>Bacillati</taxon>
        <taxon>Actinomycetota</taxon>
        <taxon>Acidimicrobiia</taxon>
        <taxon>Acidimicrobiales</taxon>
        <taxon>Acidimicrobiaceae</taxon>
        <taxon>Acidiferrimicrobium</taxon>
    </lineage>
</organism>
<accession>A0ABW9QWN5</accession>
<name>A0ABW9QWN5_9ACTN</name>
<feature type="transmembrane region" description="Helical" evidence="1">
    <location>
        <begin position="94"/>
        <end position="115"/>
    </location>
</feature>
<evidence type="ECO:0000256" key="1">
    <source>
        <dbReference type="SAM" id="Phobius"/>
    </source>
</evidence>
<protein>
    <submittedName>
        <fullName evidence="2">Uncharacterized protein</fullName>
    </submittedName>
</protein>
<evidence type="ECO:0000313" key="2">
    <source>
        <dbReference type="EMBL" id="MST34098.1"/>
    </source>
</evidence>
<proteinExistence type="predicted"/>
<dbReference type="EMBL" id="WJHE01000850">
    <property type="protein sequence ID" value="MST34098.1"/>
    <property type="molecule type" value="Genomic_DNA"/>
</dbReference>
<sequence>MAHSVDKAGKPVVTYSLREVLAGTRAEQDRGFAEVHAALAGKADRREFDVLEAVLGRVEDRLSRLEGWQREQRTAAVEHEKDATRDQQRRNWRLAVVGVCVPLLVGLATALPVLLR</sequence>
<reference evidence="2 3" key="1">
    <citation type="submission" date="2019-11" db="EMBL/GenBank/DDBJ databases">
        <title>Acidiferrimicrobium australis gen. nov., sp. nov., an acidophilic and obligately heterotrophic, member of the Actinobacteria that catalyses dissimilatory oxido- reduction of iron isolated from metal-rich acidic water in Chile.</title>
        <authorList>
            <person name="Gonzalez D."/>
            <person name="Huber K."/>
            <person name="Hedrich S."/>
            <person name="Rojas-Villalobos C."/>
            <person name="Quatrini R."/>
            <person name="Dinamarca M.A."/>
            <person name="Schwarz A."/>
            <person name="Canales C."/>
            <person name="Nancucheo I."/>
        </authorList>
    </citation>
    <scope>NUCLEOTIDE SEQUENCE [LARGE SCALE GENOMIC DNA]</scope>
    <source>
        <strain evidence="2 3">USS-CCA1</strain>
    </source>
</reference>